<sequence length="383" mass="43713">MPIKLSVERQTNVGRLCKITEWGTYPEAIDIQTPAYLTYTRFGHIPHITWDVAENELSLKQKQIYQLTLASFFEALESIENVSKDGGVSRFCCMPLNSIQHLSLHDPLSKIPEGFNNNKSMAIWSGKAGRRSIEPENLIKILKTCKPHSFTSLWDYDTPFNVLKKRHGKSLLRSSEWNIQIFEKNHTIFDEPGFIPLAGGISKESRIAFAKYFGPKLYANGFLIDLLHFSHGENIQNKSEFEEDIVKDLILDATLLIQQEAPRLVEGAFDPHQIFSLVQSGCDLFDSSYTVLCGEKGIAFNVSEDYAKTGEFSTVDFTEEKNKTDMGPLCSHCSCYTCKTFKRAYLHHLIACKEMLGFTLLIIHNMTEFDRMFEMIRTHLAQK</sequence>
<evidence type="ECO:0000313" key="1">
    <source>
        <dbReference type="Proteomes" id="UP000887580"/>
    </source>
</evidence>
<protein>
    <submittedName>
        <fullName evidence="2">tRNA-guanine(15) transglycosylase-like domain-containing protein</fullName>
    </submittedName>
</protein>
<proteinExistence type="predicted"/>
<accession>A0AC35G8C2</accession>
<reference evidence="2" key="1">
    <citation type="submission" date="2022-11" db="UniProtKB">
        <authorList>
            <consortium name="WormBaseParasite"/>
        </authorList>
    </citation>
    <scope>IDENTIFICATION</scope>
</reference>
<name>A0AC35G8C2_9BILA</name>
<organism evidence="1 2">
    <name type="scientific">Panagrolaimus sp. PS1159</name>
    <dbReference type="NCBI Taxonomy" id="55785"/>
    <lineage>
        <taxon>Eukaryota</taxon>
        <taxon>Metazoa</taxon>
        <taxon>Ecdysozoa</taxon>
        <taxon>Nematoda</taxon>
        <taxon>Chromadorea</taxon>
        <taxon>Rhabditida</taxon>
        <taxon>Tylenchina</taxon>
        <taxon>Panagrolaimomorpha</taxon>
        <taxon>Panagrolaimoidea</taxon>
        <taxon>Panagrolaimidae</taxon>
        <taxon>Panagrolaimus</taxon>
    </lineage>
</organism>
<dbReference type="WBParaSite" id="PS1159_v2.g24808.t1">
    <property type="protein sequence ID" value="PS1159_v2.g24808.t1"/>
    <property type="gene ID" value="PS1159_v2.g24808"/>
</dbReference>
<evidence type="ECO:0000313" key="2">
    <source>
        <dbReference type="WBParaSite" id="PS1159_v2.g24808.t1"/>
    </source>
</evidence>
<dbReference type="Proteomes" id="UP000887580">
    <property type="component" value="Unplaced"/>
</dbReference>